<evidence type="ECO:0000313" key="2">
    <source>
        <dbReference type="EMBL" id="KAK0470404.1"/>
    </source>
</evidence>
<gene>
    <name evidence="2" type="ORF">EV420DRAFT_1742751</name>
</gene>
<dbReference type="Proteomes" id="UP001175211">
    <property type="component" value="Unassembled WGS sequence"/>
</dbReference>
<dbReference type="GeneID" id="85363605"/>
<dbReference type="RefSeq" id="XP_060340197.1">
    <property type="nucleotide sequence ID" value="XM_060480057.1"/>
</dbReference>
<proteinExistence type="predicted"/>
<sequence>MKSLSHRFASMHFSTWAGRDPAPGSHEQKGAGEDPTRRSSEDDQMEWMTHYTLRMRNRGMDSYQIFRWPYKREFLPFRLYSKSTTESSAFCPGSRKPKCSARNELFSDHSSQFDIPFSAHGFLLHDQWTPWTYATRRSTYERQSQSYVIRRTPTRTLRAIGCTRVDSQHVSRQRYAPVEKRRFTSTAHISVRDLDESLSQAGGSGRTHSSEDDRLAWMTLRLGFMPECPFAS</sequence>
<protein>
    <submittedName>
        <fullName evidence="2">Uncharacterized protein</fullName>
    </submittedName>
</protein>
<dbReference type="AlphaFoldDB" id="A0AA39NRR1"/>
<evidence type="ECO:0000256" key="1">
    <source>
        <dbReference type="SAM" id="MobiDB-lite"/>
    </source>
</evidence>
<feature type="compositionally biased region" description="Basic and acidic residues" evidence="1">
    <location>
        <begin position="26"/>
        <end position="41"/>
    </location>
</feature>
<name>A0AA39NRR1_ARMTA</name>
<reference evidence="2" key="1">
    <citation type="submission" date="2023-06" db="EMBL/GenBank/DDBJ databases">
        <authorList>
            <consortium name="Lawrence Berkeley National Laboratory"/>
            <person name="Ahrendt S."/>
            <person name="Sahu N."/>
            <person name="Indic B."/>
            <person name="Wong-Bajracharya J."/>
            <person name="Merenyi Z."/>
            <person name="Ke H.-M."/>
            <person name="Monk M."/>
            <person name="Kocsube S."/>
            <person name="Drula E."/>
            <person name="Lipzen A."/>
            <person name="Balint B."/>
            <person name="Henrissat B."/>
            <person name="Andreopoulos B."/>
            <person name="Martin F.M."/>
            <person name="Harder C.B."/>
            <person name="Rigling D."/>
            <person name="Ford K.L."/>
            <person name="Foster G.D."/>
            <person name="Pangilinan J."/>
            <person name="Papanicolaou A."/>
            <person name="Barry K."/>
            <person name="LaButti K."/>
            <person name="Viragh M."/>
            <person name="Koriabine M."/>
            <person name="Yan M."/>
            <person name="Riley R."/>
            <person name="Champramary S."/>
            <person name="Plett K.L."/>
            <person name="Tsai I.J."/>
            <person name="Slot J."/>
            <person name="Sipos G."/>
            <person name="Plett J."/>
            <person name="Nagy L.G."/>
            <person name="Grigoriev I.V."/>
        </authorList>
    </citation>
    <scope>NUCLEOTIDE SEQUENCE</scope>
    <source>
        <strain evidence="2">CCBAS 213</strain>
    </source>
</reference>
<evidence type="ECO:0000313" key="3">
    <source>
        <dbReference type="Proteomes" id="UP001175211"/>
    </source>
</evidence>
<accession>A0AA39NRR1</accession>
<dbReference type="EMBL" id="JAUEPS010000001">
    <property type="protein sequence ID" value="KAK0470404.1"/>
    <property type="molecule type" value="Genomic_DNA"/>
</dbReference>
<comment type="caution">
    <text evidence="2">The sequence shown here is derived from an EMBL/GenBank/DDBJ whole genome shotgun (WGS) entry which is preliminary data.</text>
</comment>
<feature type="region of interest" description="Disordered" evidence="1">
    <location>
        <begin position="15"/>
        <end position="43"/>
    </location>
</feature>
<keyword evidence="3" id="KW-1185">Reference proteome</keyword>
<organism evidence="2 3">
    <name type="scientific">Armillaria tabescens</name>
    <name type="common">Ringless honey mushroom</name>
    <name type="synonym">Agaricus tabescens</name>
    <dbReference type="NCBI Taxonomy" id="1929756"/>
    <lineage>
        <taxon>Eukaryota</taxon>
        <taxon>Fungi</taxon>
        <taxon>Dikarya</taxon>
        <taxon>Basidiomycota</taxon>
        <taxon>Agaricomycotina</taxon>
        <taxon>Agaricomycetes</taxon>
        <taxon>Agaricomycetidae</taxon>
        <taxon>Agaricales</taxon>
        <taxon>Marasmiineae</taxon>
        <taxon>Physalacriaceae</taxon>
        <taxon>Desarmillaria</taxon>
    </lineage>
</organism>